<protein>
    <submittedName>
        <fullName evidence="2">Uncharacterized protein</fullName>
    </submittedName>
</protein>
<accession>A0A4C1YRJ0</accession>
<evidence type="ECO:0000256" key="1">
    <source>
        <dbReference type="SAM" id="MobiDB-lite"/>
    </source>
</evidence>
<proteinExistence type="predicted"/>
<name>A0A4C1YRJ0_EUMVA</name>
<dbReference type="EMBL" id="BGZK01001334">
    <property type="protein sequence ID" value="GBP77532.1"/>
    <property type="molecule type" value="Genomic_DNA"/>
</dbReference>
<dbReference type="Proteomes" id="UP000299102">
    <property type="component" value="Unassembled WGS sequence"/>
</dbReference>
<comment type="caution">
    <text evidence="2">The sequence shown here is derived from an EMBL/GenBank/DDBJ whole genome shotgun (WGS) entry which is preliminary data.</text>
</comment>
<dbReference type="AlphaFoldDB" id="A0A4C1YRJ0"/>
<evidence type="ECO:0000313" key="2">
    <source>
        <dbReference type="EMBL" id="GBP77532.1"/>
    </source>
</evidence>
<feature type="region of interest" description="Disordered" evidence="1">
    <location>
        <begin position="70"/>
        <end position="102"/>
    </location>
</feature>
<sequence length="119" mass="12795">MTKVGGPHAVTNTRATLTNTHARFFGRAIGRRRAPPARYDISGRCAGGRSPLCTPRSSVFKKFIAIKSRTSRAAEGSPRINLPPPRPAPAGPAPPRRTNVPTFDFNAKNLLETVSFAVS</sequence>
<reference evidence="2 3" key="1">
    <citation type="journal article" date="2019" name="Commun. Biol.">
        <title>The bagworm genome reveals a unique fibroin gene that provides high tensile strength.</title>
        <authorList>
            <person name="Kono N."/>
            <person name="Nakamura H."/>
            <person name="Ohtoshi R."/>
            <person name="Tomita M."/>
            <person name="Numata K."/>
            <person name="Arakawa K."/>
        </authorList>
    </citation>
    <scope>NUCLEOTIDE SEQUENCE [LARGE SCALE GENOMIC DNA]</scope>
</reference>
<keyword evidence="3" id="KW-1185">Reference proteome</keyword>
<organism evidence="2 3">
    <name type="scientific">Eumeta variegata</name>
    <name type="common">Bagworm moth</name>
    <name type="synonym">Eumeta japonica</name>
    <dbReference type="NCBI Taxonomy" id="151549"/>
    <lineage>
        <taxon>Eukaryota</taxon>
        <taxon>Metazoa</taxon>
        <taxon>Ecdysozoa</taxon>
        <taxon>Arthropoda</taxon>
        <taxon>Hexapoda</taxon>
        <taxon>Insecta</taxon>
        <taxon>Pterygota</taxon>
        <taxon>Neoptera</taxon>
        <taxon>Endopterygota</taxon>
        <taxon>Lepidoptera</taxon>
        <taxon>Glossata</taxon>
        <taxon>Ditrysia</taxon>
        <taxon>Tineoidea</taxon>
        <taxon>Psychidae</taxon>
        <taxon>Oiketicinae</taxon>
        <taxon>Eumeta</taxon>
    </lineage>
</organism>
<feature type="compositionally biased region" description="Pro residues" evidence="1">
    <location>
        <begin position="81"/>
        <end position="95"/>
    </location>
</feature>
<evidence type="ECO:0000313" key="3">
    <source>
        <dbReference type="Proteomes" id="UP000299102"/>
    </source>
</evidence>
<gene>
    <name evidence="2" type="ORF">EVAR_98985_1</name>
</gene>